<dbReference type="Pfam" id="PF00697">
    <property type="entry name" value="PRAI"/>
    <property type="match status" value="1"/>
</dbReference>
<keyword evidence="12" id="KW-1185">Reference proteome</keyword>
<organism evidence="11 12">
    <name type="scientific">Hydrogenimonas cancrithermarum</name>
    <dbReference type="NCBI Taxonomy" id="2993563"/>
    <lineage>
        <taxon>Bacteria</taxon>
        <taxon>Pseudomonadati</taxon>
        <taxon>Campylobacterota</taxon>
        <taxon>Epsilonproteobacteria</taxon>
        <taxon>Campylobacterales</taxon>
        <taxon>Hydrogenimonadaceae</taxon>
        <taxon>Hydrogenimonas</taxon>
    </lineage>
</organism>
<dbReference type="InterPro" id="IPR001240">
    <property type="entry name" value="PRAI_dom"/>
</dbReference>
<proteinExistence type="inferred from homology"/>
<keyword evidence="6 9" id="KW-0822">Tryptophan biosynthesis</keyword>
<dbReference type="GO" id="GO:0016853">
    <property type="term" value="F:isomerase activity"/>
    <property type="evidence" value="ECO:0007669"/>
    <property type="project" value="UniProtKB-KW"/>
</dbReference>
<sequence>MPRVKICGITSYEDAMAAIEAGADALGFVFYEKSPRFITPAMARAIVDQLPPFVERVGLFVDRTPLEVDIACAEAGMGLAQIHFEVDESYLHALKTKTLPVVRAREPEEVMNFAGHYRLVDAYCESYGGAGKRLNLEWFEGVDCSRIVLAGGLTPENVAEAVRRYGFYGVDVSSGVELEKGKKDPEKVRAFVQAAKEAGCAH</sequence>
<evidence type="ECO:0000256" key="8">
    <source>
        <dbReference type="ARBA" id="ARBA00023235"/>
    </source>
</evidence>
<keyword evidence="5 9" id="KW-0028">Amino-acid biosynthesis</keyword>
<dbReference type="HAMAP" id="MF_00135">
    <property type="entry name" value="PRAI"/>
    <property type="match status" value="1"/>
</dbReference>
<gene>
    <name evidence="9 11" type="primary">trpF</name>
    <name evidence="11" type="ORF">HCR_09910</name>
</gene>
<reference evidence="11 12" key="1">
    <citation type="submission" date="2023-03" db="EMBL/GenBank/DDBJ databases">
        <title>Description of Hydrogenimonas sp. ISO32.</title>
        <authorList>
            <person name="Mino S."/>
            <person name="Fukazawa S."/>
            <person name="Sawabe T."/>
        </authorList>
    </citation>
    <scope>NUCLEOTIDE SEQUENCE [LARGE SCALE GENOMIC DNA]</scope>
    <source>
        <strain evidence="11 12">ISO32</strain>
    </source>
</reference>
<dbReference type="PANTHER" id="PTHR42894">
    <property type="entry name" value="N-(5'-PHOSPHORIBOSYL)ANTHRANILATE ISOMERASE"/>
    <property type="match status" value="1"/>
</dbReference>
<evidence type="ECO:0000256" key="6">
    <source>
        <dbReference type="ARBA" id="ARBA00022822"/>
    </source>
</evidence>
<comment type="catalytic activity">
    <reaction evidence="1 9">
        <text>N-(5-phospho-beta-D-ribosyl)anthranilate = 1-(2-carboxyphenylamino)-1-deoxy-D-ribulose 5-phosphate</text>
        <dbReference type="Rhea" id="RHEA:21540"/>
        <dbReference type="ChEBI" id="CHEBI:18277"/>
        <dbReference type="ChEBI" id="CHEBI:58613"/>
        <dbReference type="EC" id="5.3.1.24"/>
    </reaction>
</comment>
<evidence type="ECO:0000256" key="7">
    <source>
        <dbReference type="ARBA" id="ARBA00023141"/>
    </source>
</evidence>
<dbReference type="InterPro" id="IPR011060">
    <property type="entry name" value="RibuloseP-bd_barrel"/>
</dbReference>
<dbReference type="Proteomes" id="UP001321445">
    <property type="component" value="Chromosome"/>
</dbReference>
<evidence type="ECO:0000256" key="1">
    <source>
        <dbReference type="ARBA" id="ARBA00001164"/>
    </source>
</evidence>
<keyword evidence="8 9" id="KW-0413">Isomerase</keyword>
<evidence type="ECO:0000259" key="10">
    <source>
        <dbReference type="Pfam" id="PF00697"/>
    </source>
</evidence>
<dbReference type="CDD" id="cd00405">
    <property type="entry name" value="PRAI"/>
    <property type="match status" value="1"/>
</dbReference>
<evidence type="ECO:0000313" key="11">
    <source>
        <dbReference type="EMBL" id="BDY12679.1"/>
    </source>
</evidence>
<evidence type="ECO:0000256" key="3">
    <source>
        <dbReference type="ARBA" id="ARBA00012572"/>
    </source>
</evidence>
<dbReference type="InterPro" id="IPR013785">
    <property type="entry name" value="Aldolase_TIM"/>
</dbReference>
<dbReference type="Gene3D" id="3.20.20.70">
    <property type="entry name" value="Aldolase class I"/>
    <property type="match status" value="1"/>
</dbReference>
<feature type="domain" description="N-(5'phosphoribosyl) anthranilate isomerase (PRAI)" evidence="10">
    <location>
        <begin position="4"/>
        <end position="194"/>
    </location>
</feature>
<evidence type="ECO:0000256" key="4">
    <source>
        <dbReference type="ARBA" id="ARBA00022272"/>
    </source>
</evidence>
<protein>
    <recommendedName>
        <fullName evidence="4 9">N-(5'-phosphoribosyl)anthranilate isomerase</fullName>
        <shortName evidence="9">PRAI</shortName>
        <ecNumber evidence="3 9">5.3.1.24</ecNumber>
    </recommendedName>
</protein>
<dbReference type="PANTHER" id="PTHR42894:SF1">
    <property type="entry name" value="N-(5'-PHOSPHORIBOSYL)ANTHRANILATE ISOMERASE"/>
    <property type="match status" value="1"/>
</dbReference>
<evidence type="ECO:0000256" key="5">
    <source>
        <dbReference type="ARBA" id="ARBA00022605"/>
    </source>
</evidence>
<evidence type="ECO:0000256" key="9">
    <source>
        <dbReference type="HAMAP-Rule" id="MF_00135"/>
    </source>
</evidence>
<comment type="pathway">
    <text evidence="2 9">Amino-acid biosynthesis; L-tryptophan biosynthesis; L-tryptophan from chorismate: step 3/5.</text>
</comment>
<name>A0ABM8FK55_9BACT</name>
<evidence type="ECO:0000256" key="2">
    <source>
        <dbReference type="ARBA" id="ARBA00004664"/>
    </source>
</evidence>
<dbReference type="EMBL" id="AP027370">
    <property type="protein sequence ID" value="BDY12679.1"/>
    <property type="molecule type" value="Genomic_DNA"/>
</dbReference>
<dbReference type="EC" id="5.3.1.24" evidence="3 9"/>
<evidence type="ECO:0000313" key="12">
    <source>
        <dbReference type="Proteomes" id="UP001321445"/>
    </source>
</evidence>
<comment type="similarity">
    <text evidence="9">Belongs to the TrpF family.</text>
</comment>
<keyword evidence="7 9" id="KW-0057">Aromatic amino acid biosynthesis</keyword>
<dbReference type="SUPFAM" id="SSF51366">
    <property type="entry name" value="Ribulose-phoshate binding barrel"/>
    <property type="match status" value="1"/>
</dbReference>
<dbReference type="RefSeq" id="WP_286338009.1">
    <property type="nucleotide sequence ID" value="NZ_AP027370.1"/>
</dbReference>
<dbReference type="InterPro" id="IPR044643">
    <property type="entry name" value="TrpF_fam"/>
</dbReference>
<accession>A0ABM8FK55</accession>